<evidence type="ECO:0000313" key="2">
    <source>
        <dbReference type="Proteomes" id="UP000255082"/>
    </source>
</evidence>
<dbReference type="RefSeq" id="WP_157126562.1">
    <property type="nucleotide sequence ID" value="NZ_JAJFOE010000001.1"/>
</dbReference>
<accession>A0A378WWG0</accession>
<dbReference type="AlphaFoldDB" id="A0A378WWG0"/>
<dbReference type="Proteomes" id="UP000255082">
    <property type="component" value="Unassembled WGS sequence"/>
</dbReference>
<reference evidence="1 2" key="1">
    <citation type="submission" date="2018-06" db="EMBL/GenBank/DDBJ databases">
        <authorList>
            <consortium name="Pathogen Informatics"/>
            <person name="Doyle S."/>
        </authorList>
    </citation>
    <scope>NUCLEOTIDE SEQUENCE [LARGE SCALE GENOMIC DNA]</scope>
    <source>
        <strain evidence="1 2">NCTC13184</strain>
    </source>
</reference>
<evidence type="ECO:0000313" key="1">
    <source>
        <dbReference type="EMBL" id="SUA44975.1"/>
    </source>
</evidence>
<protein>
    <submittedName>
        <fullName evidence="1">Uncharacterized protein</fullName>
    </submittedName>
</protein>
<proteinExistence type="predicted"/>
<sequence>MALTDTGANRWDHFPDLNLTGFLVQLAQRSLQSTVMPLDAIELPATPSLTPVNS</sequence>
<name>A0A378WWG0_9NOCA</name>
<gene>
    <name evidence="1" type="ORF">NCTC13184_03497</name>
</gene>
<organism evidence="1 2">
    <name type="scientific">Nocardia africana</name>
    <dbReference type="NCBI Taxonomy" id="134964"/>
    <lineage>
        <taxon>Bacteria</taxon>
        <taxon>Bacillati</taxon>
        <taxon>Actinomycetota</taxon>
        <taxon>Actinomycetes</taxon>
        <taxon>Mycobacteriales</taxon>
        <taxon>Nocardiaceae</taxon>
        <taxon>Nocardia</taxon>
    </lineage>
</organism>
<dbReference type="EMBL" id="UGRU01000001">
    <property type="protein sequence ID" value="SUA44975.1"/>
    <property type="molecule type" value="Genomic_DNA"/>
</dbReference>